<accession>A0ABQ1I617</accession>
<protein>
    <recommendedName>
        <fullName evidence="11">Biosynthetic peptidoglycan transglycosylase</fullName>
        <ecNumber evidence="11">2.4.99.28</ecNumber>
    </recommendedName>
    <alternativeName>
        <fullName evidence="11">Glycan polymerase</fullName>
    </alternativeName>
    <alternativeName>
        <fullName evidence="11">Peptidoglycan glycosyltransferase MtgA</fullName>
        <shortName evidence="11">PGT</shortName>
    </alternativeName>
</protein>
<comment type="catalytic activity">
    <reaction evidence="11">
        <text>[GlcNAc-(1-&gt;4)-Mur2Ac(oyl-L-Ala-gamma-D-Glu-L-Lys-D-Ala-D-Ala)](n)-di-trans,octa-cis-undecaprenyl diphosphate + beta-D-GlcNAc-(1-&gt;4)-Mur2Ac(oyl-L-Ala-gamma-D-Glu-L-Lys-D-Ala-D-Ala)-di-trans,octa-cis-undecaprenyl diphosphate = [GlcNAc-(1-&gt;4)-Mur2Ac(oyl-L-Ala-gamma-D-Glu-L-Lys-D-Ala-D-Ala)](n+1)-di-trans,octa-cis-undecaprenyl diphosphate + di-trans,octa-cis-undecaprenyl diphosphate + H(+)</text>
        <dbReference type="Rhea" id="RHEA:23708"/>
        <dbReference type="Rhea" id="RHEA-COMP:9602"/>
        <dbReference type="Rhea" id="RHEA-COMP:9603"/>
        <dbReference type="ChEBI" id="CHEBI:15378"/>
        <dbReference type="ChEBI" id="CHEBI:58405"/>
        <dbReference type="ChEBI" id="CHEBI:60033"/>
        <dbReference type="ChEBI" id="CHEBI:78435"/>
        <dbReference type="EC" id="2.4.99.28"/>
    </reaction>
</comment>
<gene>
    <name evidence="11 13" type="primary">mtgA</name>
    <name evidence="13" type="ORF">GCM10007414_31380</name>
</gene>
<reference evidence="14" key="1">
    <citation type="journal article" date="2019" name="Int. J. Syst. Evol. Microbiol.">
        <title>The Global Catalogue of Microorganisms (GCM) 10K type strain sequencing project: providing services to taxonomists for standard genome sequencing and annotation.</title>
        <authorList>
            <consortium name="The Broad Institute Genomics Platform"/>
            <consortium name="The Broad Institute Genome Sequencing Center for Infectious Disease"/>
            <person name="Wu L."/>
            <person name="Ma J."/>
        </authorList>
    </citation>
    <scope>NUCLEOTIDE SEQUENCE [LARGE SCALE GENOMIC DNA]</scope>
    <source>
        <strain evidence="14">CGMCC 1.10131</strain>
    </source>
</reference>
<evidence type="ECO:0000256" key="3">
    <source>
        <dbReference type="ARBA" id="ARBA00022676"/>
    </source>
</evidence>
<comment type="subcellular location">
    <subcellularLocation>
        <location evidence="11">Cell inner membrane</location>
        <topology evidence="11">Single-pass membrane protein</topology>
    </subcellularLocation>
</comment>
<dbReference type="Gene3D" id="1.10.3810.10">
    <property type="entry name" value="Biosynthetic peptidoglycan transglycosylase-like"/>
    <property type="match status" value="1"/>
</dbReference>
<keyword evidence="9 11" id="KW-0472">Membrane</keyword>
<name>A0ABQ1I617_9ALTE</name>
<keyword evidence="3 11" id="KW-0328">Glycosyltransferase</keyword>
<keyword evidence="10 11" id="KW-0961">Cell wall biogenesis/degradation</keyword>
<comment type="similarity">
    <text evidence="11">Belongs to the glycosyltransferase 51 family.</text>
</comment>
<dbReference type="SUPFAM" id="SSF53955">
    <property type="entry name" value="Lysozyme-like"/>
    <property type="match status" value="1"/>
</dbReference>
<dbReference type="PANTHER" id="PTHR30400">
    <property type="entry name" value="MONOFUNCTIONAL BIOSYNTHETIC PEPTIDOGLYCAN TRANSGLYCOSYLASE"/>
    <property type="match status" value="1"/>
</dbReference>
<comment type="caution">
    <text evidence="13">The sequence shown here is derived from an EMBL/GenBank/DDBJ whole genome shotgun (WGS) entry which is preliminary data.</text>
</comment>
<dbReference type="InterPro" id="IPR011812">
    <property type="entry name" value="Pep_trsgly"/>
</dbReference>
<keyword evidence="14" id="KW-1185">Reference proteome</keyword>
<keyword evidence="2 11" id="KW-0997">Cell inner membrane</keyword>
<evidence type="ECO:0000313" key="13">
    <source>
        <dbReference type="EMBL" id="GGB15664.1"/>
    </source>
</evidence>
<evidence type="ECO:0000256" key="6">
    <source>
        <dbReference type="ARBA" id="ARBA00022960"/>
    </source>
</evidence>
<dbReference type="InterPro" id="IPR023346">
    <property type="entry name" value="Lysozyme-like_dom_sf"/>
</dbReference>
<dbReference type="NCBIfam" id="TIGR02070">
    <property type="entry name" value="mono_pep_trsgly"/>
    <property type="match status" value="1"/>
</dbReference>
<dbReference type="InterPro" id="IPR001264">
    <property type="entry name" value="Glyco_trans_51"/>
</dbReference>
<evidence type="ECO:0000256" key="11">
    <source>
        <dbReference type="HAMAP-Rule" id="MF_00766"/>
    </source>
</evidence>
<keyword evidence="8 11" id="KW-1133">Transmembrane helix</keyword>
<keyword evidence="1 11" id="KW-1003">Cell membrane</keyword>
<evidence type="ECO:0000256" key="2">
    <source>
        <dbReference type="ARBA" id="ARBA00022519"/>
    </source>
</evidence>
<evidence type="ECO:0000256" key="5">
    <source>
        <dbReference type="ARBA" id="ARBA00022692"/>
    </source>
</evidence>
<dbReference type="HAMAP" id="MF_00766">
    <property type="entry name" value="PGT_MtgA"/>
    <property type="match status" value="1"/>
</dbReference>
<comment type="pathway">
    <text evidence="11">Cell wall biogenesis; peptidoglycan biosynthesis.</text>
</comment>
<keyword evidence="4 11" id="KW-0808">Transferase</keyword>
<evidence type="ECO:0000256" key="9">
    <source>
        <dbReference type="ARBA" id="ARBA00023136"/>
    </source>
</evidence>
<dbReference type="InterPro" id="IPR036950">
    <property type="entry name" value="PBP_transglycosylase"/>
</dbReference>
<dbReference type="Proteomes" id="UP000651977">
    <property type="component" value="Unassembled WGS sequence"/>
</dbReference>
<evidence type="ECO:0000256" key="4">
    <source>
        <dbReference type="ARBA" id="ARBA00022679"/>
    </source>
</evidence>
<feature type="transmembrane region" description="Helical" evidence="11">
    <location>
        <begin position="6"/>
        <end position="29"/>
    </location>
</feature>
<dbReference type="EMBL" id="BMDY01000021">
    <property type="protein sequence ID" value="GGB15664.1"/>
    <property type="molecule type" value="Genomic_DNA"/>
</dbReference>
<evidence type="ECO:0000256" key="8">
    <source>
        <dbReference type="ARBA" id="ARBA00022989"/>
    </source>
</evidence>
<keyword evidence="7 11" id="KW-0573">Peptidoglycan synthesis</keyword>
<dbReference type="Pfam" id="PF00912">
    <property type="entry name" value="Transgly"/>
    <property type="match status" value="1"/>
</dbReference>
<sequence length="228" mass="26440">MKKLAVWFFKLLICVALILELLVVPLRWFDPPIWSWRLHRAWSPPESYPTQVEQQWQSLDQMSPYLPLAVVAAEDQRFPLHWGIDIQALWMAYQNNQQGGRLRGGSTISQQTAKNLWLWPQQSYWRKGVEALLSFALELNLPKSRIIELYLNIAEFGPGIYGVEAASQHYFQLTAKQLSAYQAASLAALLPSPYRYRLSPKTAYIVQRIQWIEQQMRQLGLGYVQFGS</sequence>
<dbReference type="RefSeq" id="WP_055734594.1">
    <property type="nucleotide sequence ID" value="NZ_BMDY01000021.1"/>
</dbReference>
<dbReference type="PANTHER" id="PTHR30400:SF0">
    <property type="entry name" value="BIOSYNTHETIC PEPTIDOGLYCAN TRANSGLYCOSYLASE"/>
    <property type="match status" value="1"/>
</dbReference>
<keyword evidence="5 11" id="KW-0812">Transmembrane</keyword>
<evidence type="ECO:0000256" key="7">
    <source>
        <dbReference type="ARBA" id="ARBA00022984"/>
    </source>
</evidence>
<feature type="domain" description="Glycosyl transferase family 51" evidence="12">
    <location>
        <begin position="50"/>
        <end position="216"/>
    </location>
</feature>
<evidence type="ECO:0000256" key="1">
    <source>
        <dbReference type="ARBA" id="ARBA00022475"/>
    </source>
</evidence>
<comment type="function">
    <text evidence="11">Peptidoglycan polymerase that catalyzes glycan chain elongation from lipid-linked precursors.</text>
</comment>
<evidence type="ECO:0000256" key="10">
    <source>
        <dbReference type="ARBA" id="ARBA00023316"/>
    </source>
</evidence>
<proteinExistence type="inferred from homology"/>
<organism evidence="13 14">
    <name type="scientific">Agarivorans gilvus</name>
    <dbReference type="NCBI Taxonomy" id="680279"/>
    <lineage>
        <taxon>Bacteria</taxon>
        <taxon>Pseudomonadati</taxon>
        <taxon>Pseudomonadota</taxon>
        <taxon>Gammaproteobacteria</taxon>
        <taxon>Alteromonadales</taxon>
        <taxon>Alteromonadaceae</taxon>
        <taxon>Agarivorans</taxon>
    </lineage>
</organism>
<dbReference type="EC" id="2.4.99.28" evidence="11"/>
<keyword evidence="6 11" id="KW-0133">Cell shape</keyword>
<evidence type="ECO:0000259" key="12">
    <source>
        <dbReference type="Pfam" id="PF00912"/>
    </source>
</evidence>
<evidence type="ECO:0000313" key="14">
    <source>
        <dbReference type="Proteomes" id="UP000651977"/>
    </source>
</evidence>